<evidence type="ECO:0000256" key="1">
    <source>
        <dbReference type="SAM" id="SignalP"/>
    </source>
</evidence>
<dbReference type="DNASU" id="939973"/>
<dbReference type="RefSeq" id="WP_009967493.1">
    <property type="nucleotide sequence ID" value="NC_000964.3"/>
</dbReference>
<accession>A0A6M4JHV2</accession>
<keyword evidence="1" id="KW-0732">Signal</keyword>
<name>A0A6M4JHV2_BACSU</name>
<organism evidence="2">
    <name type="scientific">Bacillus subtilis (strain 168)</name>
    <dbReference type="NCBI Taxonomy" id="224308"/>
    <lineage>
        <taxon>Bacteria</taxon>
        <taxon>Bacillati</taxon>
        <taxon>Bacillota</taxon>
        <taxon>Bacilli</taxon>
        <taxon>Bacillales</taxon>
        <taxon>Bacillaceae</taxon>
        <taxon>Bacillus</taxon>
    </lineage>
</organism>
<feature type="signal peptide" evidence="1">
    <location>
        <begin position="1"/>
        <end position="25"/>
    </location>
</feature>
<proteinExistence type="predicted"/>
<dbReference type="OrthoDB" id="2936422at2"/>
<gene>
    <name evidence="2" type="ORF">HIR78_12470</name>
</gene>
<dbReference type="AlphaFoldDB" id="A0A6M4JHV2"/>
<reference evidence="2" key="1">
    <citation type="submission" date="2020-04" db="EMBL/GenBank/DDBJ databases">
        <title>Phage recombination drives evolution of spore-forming Bacilli.</title>
        <authorList>
            <person name="Dragos A."/>
            <person name="Kovacs A.T."/>
        </authorList>
    </citation>
    <scope>NUCLEOTIDE SEQUENCE</scope>
    <source>
        <strain evidence="2">168</strain>
    </source>
</reference>
<protein>
    <submittedName>
        <fullName evidence="2">Uncharacterized protein</fullName>
    </submittedName>
</protein>
<sequence>MKLRKVLTGSVLSLGLLVSASPAFATSPSAMVKENNIVQDEISVKELHTKYIYHHNINDFKNIEKDENGRNWYLKGIEYKDGWYVGKYQANY</sequence>
<evidence type="ECO:0000313" key="2">
    <source>
        <dbReference type="EMBL" id="QJP88784.1"/>
    </source>
</evidence>
<dbReference type="KEGG" id="bsu:BSU20580"/>
<feature type="chain" id="PRO_5030158841" evidence="1">
    <location>
        <begin position="26"/>
        <end position="92"/>
    </location>
</feature>
<dbReference type="EMBL" id="CP052842">
    <property type="protein sequence ID" value="QJP88784.1"/>
    <property type="molecule type" value="Genomic_DNA"/>
</dbReference>